<dbReference type="SUPFAM" id="SSF52980">
    <property type="entry name" value="Restriction endonuclease-like"/>
    <property type="match status" value="1"/>
</dbReference>
<reference evidence="1" key="1">
    <citation type="submission" date="2020-04" db="EMBL/GenBank/DDBJ databases">
        <authorList>
            <person name="Chiriac C."/>
            <person name="Salcher M."/>
            <person name="Ghai R."/>
            <person name="Kavagutti S V."/>
        </authorList>
    </citation>
    <scope>NUCLEOTIDE SEQUENCE</scope>
</reference>
<dbReference type="EMBL" id="LR796587">
    <property type="protein sequence ID" value="CAB4153211.1"/>
    <property type="molecule type" value="Genomic_DNA"/>
</dbReference>
<proteinExistence type="predicted"/>
<dbReference type="InterPro" id="IPR011335">
    <property type="entry name" value="Restrct_endonuc-II-like"/>
</dbReference>
<sequence>MENKIYRHRASAAGLLLTNGKDDLKLGATMTTHLKKWFAEQKSGVREEIRSKYFDKGNMCEADAIDIAAERLGLGILEKNLVHFNDEHFQGTPDVYTDELVIDTKCSWDYTTFLDAVTSPINKDYEAQLQVYMHLLGLKKAKLVYVMLDTPAEANYGEDIFYSHLPIEQRFFVFDLEYDESMILAMQEKVLNCRAFLKKYDERISTLLR</sequence>
<dbReference type="InterPro" id="IPR011604">
    <property type="entry name" value="PDDEXK-like_dom_sf"/>
</dbReference>
<gene>
    <name evidence="1" type="ORF">UFOVP618_51</name>
</gene>
<accession>A0A6J5N5B2</accession>
<name>A0A6J5N5B2_9CAUD</name>
<evidence type="ECO:0000313" key="1">
    <source>
        <dbReference type="EMBL" id="CAB4153211.1"/>
    </source>
</evidence>
<dbReference type="Gene3D" id="3.90.320.10">
    <property type="match status" value="1"/>
</dbReference>
<protein>
    <submittedName>
        <fullName evidence="1">Uncharacterized protein</fullName>
    </submittedName>
</protein>
<organism evidence="1">
    <name type="scientific">uncultured Caudovirales phage</name>
    <dbReference type="NCBI Taxonomy" id="2100421"/>
    <lineage>
        <taxon>Viruses</taxon>
        <taxon>Duplodnaviria</taxon>
        <taxon>Heunggongvirae</taxon>
        <taxon>Uroviricota</taxon>
        <taxon>Caudoviricetes</taxon>
        <taxon>Peduoviridae</taxon>
        <taxon>Maltschvirus</taxon>
        <taxon>Maltschvirus maltsch</taxon>
    </lineage>
</organism>